<accession>A0ABM8Q907</accession>
<name>A0ABM8Q907_9BACT</name>
<dbReference type="EMBL" id="CAJHOE010000008">
    <property type="protein sequence ID" value="CAD7289334.1"/>
    <property type="molecule type" value="Genomic_DNA"/>
</dbReference>
<dbReference type="SFLD" id="SFLDF00379">
    <property type="entry name" value="Phosphonate_metabolism_(PhnJ)"/>
    <property type="match status" value="1"/>
</dbReference>
<evidence type="ECO:0000313" key="2">
    <source>
        <dbReference type="Proteomes" id="UP000789359"/>
    </source>
</evidence>
<dbReference type="InterPro" id="IPR010306">
    <property type="entry name" value="PhnJ"/>
</dbReference>
<keyword evidence="1" id="KW-0456">Lyase</keyword>
<dbReference type="Pfam" id="PF06007">
    <property type="entry name" value="PhnJ"/>
    <property type="match status" value="1"/>
</dbReference>
<dbReference type="Proteomes" id="UP000789359">
    <property type="component" value="Unassembled WGS sequence"/>
</dbReference>
<keyword evidence="2" id="KW-1185">Reference proteome</keyword>
<gene>
    <name evidence="1" type="primary">phnJ</name>
    <name evidence="1" type="ORF">LMG8286_01764</name>
</gene>
<dbReference type="SFLD" id="SFLDS00033">
    <property type="entry name" value="Radical_SAM_Phosphonate_Metabo"/>
    <property type="match status" value="1"/>
</dbReference>
<dbReference type="GO" id="GO:0098848">
    <property type="term" value="F:alpha-D-ribose 1-methylphosphonate 5-phosphate C-P-lyase activity"/>
    <property type="evidence" value="ECO:0007669"/>
    <property type="project" value="UniProtKB-EC"/>
</dbReference>
<evidence type="ECO:0000313" key="1">
    <source>
        <dbReference type="EMBL" id="CAD7289334.1"/>
    </source>
</evidence>
<sequence>MNYAFLDEDAKKEIRRAILKAVAIPGYLVSFASREMPVAKGWGTGGMQVTLCVIKEDDVLKVIDQGCDGSVNAVNLRNFIASVTKNETTIDTKKASIIQTRHRIPQEELKDGQILVFQVPMPDALEIVEPNMAKAKQMHANADYSKIWVLLYEDTSMFGDSRISRRYPVFVNDRYIMDPSPIPKYDLEKLNNSKALQIFGAGREKKIYAIPPYTKVCPLKFDDMEFKIEKFENKICERCGASGSYMDLVYDDMQNAHYYCNDTAFCDKNLKRGQNGSKNK</sequence>
<dbReference type="SFLD" id="SFLDG01115">
    <property type="entry name" value="Phosphonate_metabolism_(PhnJ)"/>
    <property type="match status" value="1"/>
</dbReference>
<dbReference type="EC" id="4.7.1.1" evidence="1"/>
<protein>
    <submittedName>
        <fullName evidence="1">Alpha-D-ribose 1-methylphosphonate 5-phosphate C-P lyase</fullName>
        <ecNumber evidence="1">4.7.1.1</ecNumber>
    </submittedName>
</protein>
<organism evidence="1 2">
    <name type="scientific">Campylobacter suis</name>
    <dbReference type="NCBI Taxonomy" id="2790657"/>
    <lineage>
        <taxon>Bacteria</taxon>
        <taxon>Pseudomonadati</taxon>
        <taxon>Campylobacterota</taxon>
        <taxon>Epsilonproteobacteria</taxon>
        <taxon>Campylobacterales</taxon>
        <taxon>Campylobacteraceae</taxon>
        <taxon>Campylobacter</taxon>
    </lineage>
</organism>
<reference evidence="1 2" key="1">
    <citation type="submission" date="2020-11" db="EMBL/GenBank/DDBJ databases">
        <authorList>
            <person name="Peeters C."/>
        </authorList>
    </citation>
    <scope>NUCLEOTIDE SEQUENCE [LARGE SCALE GENOMIC DNA]</scope>
    <source>
        <strain evidence="1 2">LMG 8286</strain>
    </source>
</reference>
<proteinExistence type="predicted"/>
<dbReference type="RefSeq" id="WP_230057496.1">
    <property type="nucleotide sequence ID" value="NZ_CAJHOE010000008.1"/>
</dbReference>
<dbReference type="PIRSF" id="PIRSF011468">
    <property type="entry name" value="PhnJ"/>
    <property type="match status" value="1"/>
</dbReference>
<comment type="caution">
    <text evidence="1">The sequence shown here is derived from an EMBL/GenBank/DDBJ whole genome shotgun (WGS) entry which is preliminary data.</text>
</comment>